<feature type="transmembrane region" description="Helical" evidence="5">
    <location>
        <begin position="389"/>
        <end position="414"/>
    </location>
</feature>
<dbReference type="GO" id="GO:0005783">
    <property type="term" value="C:endoplasmic reticulum"/>
    <property type="evidence" value="ECO:0007669"/>
    <property type="project" value="TreeGrafter"/>
</dbReference>
<sequence length="418" mass="45946">MSFYKPAKGKLNYQQLVRYCNVDEQRDPVVFFNVVNLIHSTRQTCQSTSQTLLTIGIGYLSARSGFLNDKTQKGLQKLTINVLTPALLFANVGAQIDLQKLIALWAVPAFYVGYLCIGFIIAVIAGKICKFDWTAIKFVAAGVIFQNTTSLPIALIQSIASTRAITLLMKEDDTPGAATARGISFILIASLLSNLFRYSVGTWLFNDSDAKQANESDTEDSDLLDTTPLLSSTPRRRKITGMAVSGWHRAREIFNPPLLAAIVALVVGITPPLKHLFFSQDGVFYSSLTATIRQLGQACIPMVMITLGAELYTLPRDTSPSTKEMVTAIIILKMLVMPILGGAAVLSLRQWVTDDPMLLFVLILLAASPTAINLMTISQMTRRYESETATVLFYSYLVAAFTLTIAVSTILLIFEYKL</sequence>
<evidence type="ECO:0008006" key="8">
    <source>
        <dbReference type="Google" id="ProtNLM"/>
    </source>
</evidence>
<accession>A0A8H7UFD4</accession>
<protein>
    <recommendedName>
        <fullName evidence="8">Auxin efflux carrier</fullName>
    </recommendedName>
</protein>
<feature type="transmembrane region" description="Helical" evidence="5">
    <location>
        <begin position="78"/>
        <end position="96"/>
    </location>
</feature>
<evidence type="ECO:0000256" key="2">
    <source>
        <dbReference type="ARBA" id="ARBA00022692"/>
    </source>
</evidence>
<feature type="transmembrane region" description="Helical" evidence="5">
    <location>
        <begin position="258"/>
        <end position="275"/>
    </location>
</feature>
<dbReference type="PANTHER" id="PTHR31794">
    <property type="entry name" value="AUXIN EFFLUX TRANSPORTER FAMILY PROTEIN (EUROFUNG)"/>
    <property type="match status" value="1"/>
</dbReference>
<feature type="transmembrane region" description="Helical" evidence="5">
    <location>
        <begin position="179"/>
        <end position="196"/>
    </location>
</feature>
<dbReference type="AlphaFoldDB" id="A0A8H7UFD4"/>
<evidence type="ECO:0000313" key="7">
    <source>
        <dbReference type="Proteomes" id="UP000612746"/>
    </source>
</evidence>
<evidence type="ECO:0000313" key="6">
    <source>
        <dbReference type="EMBL" id="KAG2179587.1"/>
    </source>
</evidence>
<proteinExistence type="predicted"/>
<dbReference type="Pfam" id="PF03547">
    <property type="entry name" value="Mem_trans"/>
    <property type="match status" value="1"/>
</dbReference>
<keyword evidence="4 5" id="KW-0472">Membrane</keyword>
<organism evidence="6 7">
    <name type="scientific">Umbelopsis vinacea</name>
    <dbReference type="NCBI Taxonomy" id="44442"/>
    <lineage>
        <taxon>Eukaryota</taxon>
        <taxon>Fungi</taxon>
        <taxon>Fungi incertae sedis</taxon>
        <taxon>Mucoromycota</taxon>
        <taxon>Mucoromycotina</taxon>
        <taxon>Umbelopsidomycetes</taxon>
        <taxon>Umbelopsidales</taxon>
        <taxon>Umbelopsidaceae</taxon>
        <taxon>Umbelopsis</taxon>
    </lineage>
</organism>
<gene>
    <name evidence="6" type="ORF">INT44_006434</name>
</gene>
<evidence type="ECO:0000256" key="5">
    <source>
        <dbReference type="SAM" id="Phobius"/>
    </source>
</evidence>
<dbReference type="GO" id="GO:0016020">
    <property type="term" value="C:membrane"/>
    <property type="evidence" value="ECO:0007669"/>
    <property type="project" value="UniProtKB-SubCell"/>
</dbReference>
<feature type="transmembrane region" description="Helical" evidence="5">
    <location>
        <begin position="102"/>
        <end position="126"/>
    </location>
</feature>
<comment type="caution">
    <text evidence="6">The sequence shown here is derived from an EMBL/GenBank/DDBJ whole genome shotgun (WGS) entry which is preliminary data.</text>
</comment>
<feature type="transmembrane region" description="Helical" evidence="5">
    <location>
        <begin position="295"/>
        <end position="314"/>
    </location>
</feature>
<dbReference type="OrthoDB" id="191139at2759"/>
<feature type="transmembrane region" description="Helical" evidence="5">
    <location>
        <begin position="326"/>
        <end position="346"/>
    </location>
</feature>
<keyword evidence="7" id="KW-1185">Reference proteome</keyword>
<feature type="transmembrane region" description="Helical" evidence="5">
    <location>
        <begin position="138"/>
        <end position="159"/>
    </location>
</feature>
<dbReference type="GO" id="GO:0055085">
    <property type="term" value="P:transmembrane transport"/>
    <property type="evidence" value="ECO:0007669"/>
    <property type="project" value="InterPro"/>
</dbReference>
<evidence type="ECO:0000256" key="4">
    <source>
        <dbReference type="ARBA" id="ARBA00023136"/>
    </source>
</evidence>
<feature type="transmembrane region" description="Helical" evidence="5">
    <location>
        <begin position="358"/>
        <end position="377"/>
    </location>
</feature>
<keyword evidence="2 5" id="KW-0812">Transmembrane</keyword>
<reference evidence="6" key="1">
    <citation type="submission" date="2020-12" db="EMBL/GenBank/DDBJ databases">
        <title>Metabolic potential, ecology and presence of endohyphal bacteria is reflected in genomic diversity of Mucoromycotina.</title>
        <authorList>
            <person name="Muszewska A."/>
            <person name="Okrasinska A."/>
            <person name="Steczkiewicz K."/>
            <person name="Drgas O."/>
            <person name="Orlowska M."/>
            <person name="Perlinska-Lenart U."/>
            <person name="Aleksandrzak-Piekarczyk T."/>
            <person name="Szatraj K."/>
            <person name="Zielenkiewicz U."/>
            <person name="Pilsyk S."/>
            <person name="Malc E."/>
            <person name="Mieczkowski P."/>
            <person name="Kruszewska J.S."/>
            <person name="Biernat P."/>
            <person name="Pawlowska J."/>
        </authorList>
    </citation>
    <scope>NUCLEOTIDE SEQUENCE</scope>
    <source>
        <strain evidence="6">WA0000051536</strain>
    </source>
</reference>
<keyword evidence="3 5" id="KW-1133">Transmembrane helix</keyword>
<name>A0A8H7UFD4_9FUNG</name>
<dbReference type="PANTHER" id="PTHR31794:SF4">
    <property type="entry name" value="AUXIN EFFLUX TRANSPORTER FAMILY PROTEIN (EUROFUNG)"/>
    <property type="match status" value="1"/>
</dbReference>
<comment type="subcellular location">
    <subcellularLocation>
        <location evidence="1">Membrane</location>
        <topology evidence="1">Multi-pass membrane protein</topology>
    </subcellularLocation>
</comment>
<dbReference type="Proteomes" id="UP000612746">
    <property type="component" value="Unassembled WGS sequence"/>
</dbReference>
<dbReference type="InterPro" id="IPR004776">
    <property type="entry name" value="Mem_transp_PIN-like"/>
</dbReference>
<evidence type="ECO:0000256" key="3">
    <source>
        <dbReference type="ARBA" id="ARBA00022989"/>
    </source>
</evidence>
<evidence type="ECO:0000256" key="1">
    <source>
        <dbReference type="ARBA" id="ARBA00004141"/>
    </source>
</evidence>
<dbReference type="EMBL" id="JAEPRA010000010">
    <property type="protein sequence ID" value="KAG2179587.1"/>
    <property type="molecule type" value="Genomic_DNA"/>
</dbReference>